<sequence length="109" mass="12242">MSTAIGDERLELPDFLALMPVYNPRETRSGLPTHNITDNNGIQQSNTTKNKAVVFICGLCKGAFNISDYMMSNGGVINRNENHHKLLLYVLIFPVLDGRLSDEETLTMW</sequence>
<keyword evidence="2" id="KW-1185">Reference proteome</keyword>
<evidence type="ECO:0000313" key="2">
    <source>
        <dbReference type="Proteomes" id="UP000027135"/>
    </source>
</evidence>
<accession>A0A067R8K3</accession>
<name>A0A067R8K3_ZOONE</name>
<dbReference type="Proteomes" id="UP000027135">
    <property type="component" value="Unassembled WGS sequence"/>
</dbReference>
<reference evidence="1 2" key="1">
    <citation type="journal article" date="2014" name="Nat. Commun.">
        <title>Molecular traces of alternative social organization in a termite genome.</title>
        <authorList>
            <person name="Terrapon N."/>
            <person name="Li C."/>
            <person name="Robertson H.M."/>
            <person name="Ji L."/>
            <person name="Meng X."/>
            <person name="Booth W."/>
            <person name="Chen Z."/>
            <person name="Childers C.P."/>
            <person name="Glastad K.M."/>
            <person name="Gokhale K."/>
            <person name="Gowin J."/>
            <person name="Gronenberg W."/>
            <person name="Hermansen R.A."/>
            <person name="Hu H."/>
            <person name="Hunt B.G."/>
            <person name="Huylmans A.K."/>
            <person name="Khalil S.M."/>
            <person name="Mitchell R.D."/>
            <person name="Munoz-Torres M.C."/>
            <person name="Mustard J.A."/>
            <person name="Pan H."/>
            <person name="Reese J.T."/>
            <person name="Scharf M.E."/>
            <person name="Sun F."/>
            <person name="Vogel H."/>
            <person name="Xiao J."/>
            <person name="Yang W."/>
            <person name="Yang Z."/>
            <person name="Yang Z."/>
            <person name="Zhou J."/>
            <person name="Zhu J."/>
            <person name="Brent C.S."/>
            <person name="Elsik C.G."/>
            <person name="Goodisman M.A."/>
            <person name="Liberles D.A."/>
            <person name="Roe R.M."/>
            <person name="Vargo E.L."/>
            <person name="Vilcinskas A."/>
            <person name="Wang J."/>
            <person name="Bornberg-Bauer E."/>
            <person name="Korb J."/>
            <person name="Zhang G."/>
            <person name="Liebig J."/>
        </authorList>
    </citation>
    <scope>NUCLEOTIDE SEQUENCE [LARGE SCALE GENOMIC DNA]</scope>
    <source>
        <tissue evidence="1">Whole organism</tissue>
    </source>
</reference>
<proteinExistence type="predicted"/>
<dbReference type="AlphaFoldDB" id="A0A067R8K3"/>
<organism evidence="1 2">
    <name type="scientific">Zootermopsis nevadensis</name>
    <name type="common">Dampwood termite</name>
    <dbReference type="NCBI Taxonomy" id="136037"/>
    <lineage>
        <taxon>Eukaryota</taxon>
        <taxon>Metazoa</taxon>
        <taxon>Ecdysozoa</taxon>
        <taxon>Arthropoda</taxon>
        <taxon>Hexapoda</taxon>
        <taxon>Insecta</taxon>
        <taxon>Pterygota</taxon>
        <taxon>Neoptera</taxon>
        <taxon>Polyneoptera</taxon>
        <taxon>Dictyoptera</taxon>
        <taxon>Blattodea</taxon>
        <taxon>Blattoidea</taxon>
        <taxon>Termitoidae</taxon>
        <taxon>Termopsidae</taxon>
        <taxon>Zootermopsis</taxon>
    </lineage>
</organism>
<dbReference type="EMBL" id="KK852626">
    <property type="protein sequence ID" value="KDR19896.1"/>
    <property type="molecule type" value="Genomic_DNA"/>
</dbReference>
<protein>
    <submittedName>
        <fullName evidence="1">Uncharacterized protein</fullName>
    </submittedName>
</protein>
<gene>
    <name evidence="1" type="ORF">L798_05722</name>
</gene>
<dbReference type="InParanoid" id="A0A067R8K3"/>
<evidence type="ECO:0000313" key="1">
    <source>
        <dbReference type="EMBL" id="KDR19896.1"/>
    </source>
</evidence>